<proteinExistence type="predicted"/>
<organism evidence="2 3">
    <name type="scientific">Armillaria gallica</name>
    <name type="common">Bulbous honey fungus</name>
    <name type="synonym">Armillaria bulbosa</name>
    <dbReference type="NCBI Taxonomy" id="47427"/>
    <lineage>
        <taxon>Eukaryota</taxon>
        <taxon>Fungi</taxon>
        <taxon>Dikarya</taxon>
        <taxon>Basidiomycota</taxon>
        <taxon>Agaricomycotina</taxon>
        <taxon>Agaricomycetes</taxon>
        <taxon>Agaricomycetidae</taxon>
        <taxon>Agaricales</taxon>
        <taxon>Marasmiineae</taxon>
        <taxon>Physalacriaceae</taxon>
        <taxon>Armillaria</taxon>
    </lineage>
</organism>
<dbReference type="InParanoid" id="A0A2H3E395"/>
<protein>
    <submittedName>
        <fullName evidence="2">Uncharacterized protein</fullName>
    </submittedName>
</protein>
<sequence length="238" mass="26113">MWFPCPYNTLNPWDALGWQLRVSQRHGVLWSVTRLVAAQNPGVPFWDLVWRKATMIAPCRTPSSLLASGSALAGPDCNRSSDVPDIHQGASMPEDTRNRTSTKREGETSRISRLQEASPSEESRESPKHERITSTANSRPRSQAQRLAVEAHQVYVYGSYPVSIDGSLRFILPSSVGISPLGYCSLPPKSIRNAACCGPISGWLPSAEGFLEEQGDELHTPPTIKGECSQECSPLLKI</sequence>
<keyword evidence="3" id="KW-1185">Reference proteome</keyword>
<feature type="compositionally biased region" description="Basic and acidic residues" evidence="1">
    <location>
        <begin position="121"/>
        <end position="132"/>
    </location>
</feature>
<gene>
    <name evidence="2" type="ORF">ARMGADRAFT_1028080</name>
</gene>
<dbReference type="AlphaFoldDB" id="A0A2H3E395"/>
<dbReference type="OrthoDB" id="3120078at2759"/>
<accession>A0A2H3E395</accession>
<dbReference type="EMBL" id="KZ293651">
    <property type="protein sequence ID" value="PBK95807.1"/>
    <property type="molecule type" value="Genomic_DNA"/>
</dbReference>
<evidence type="ECO:0000313" key="2">
    <source>
        <dbReference type="EMBL" id="PBK95807.1"/>
    </source>
</evidence>
<feature type="compositionally biased region" description="Basic and acidic residues" evidence="1">
    <location>
        <begin position="94"/>
        <end position="110"/>
    </location>
</feature>
<feature type="region of interest" description="Disordered" evidence="1">
    <location>
        <begin position="74"/>
        <end position="145"/>
    </location>
</feature>
<evidence type="ECO:0000313" key="3">
    <source>
        <dbReference type="Proteomes" id="UP000217790"/>
    </source>
</evidence>
<feature type="compositionally biased region" description="Polar residues" evidence="1">
    <location>
        <begin position="133"/>
        <end position="145"/>
    </location>
</feature>
<name>A0A2H3E395_ARMGA</name>
<evidence type="ECO:0000256" key="1">
    <source>
        <dbReference type="SAM" id="MobiDB-lite"/>
    </source>
</evidence>
<reference evidence="3" key="1">
    <citation type="journal article" date="2017" name="Nat. Ecol. Evol.">
        <title>Genome expansion and lineage-specific genetic innovations in the forest pathogenic fungi Armillaria.</title>
        <authorList>
            <person name="Sipos G."/>
            <person name="Prasanna A.N."/>
            <person name="Walter M.C."/>
            <person name="O'Connor E."/>
            <person name="Balint B."/>
            <person name="Krizsan K."/>
            <person name="Kiss B."/>
            <person name="Hess J."/>
            <person name="Varga T."/>
            <person name="Slot J."/>
            <person name="Riley R."/>
            <person name="Boka B."/>
            <person name="Rigling D."/>
            <person name="Barry K."/>
            <person name="Lee J."/>
            <person name="Mihaltcheva S."/>
            <person name="LaButti K."/>
            <person name="Lipzen A."/>
            <person name="Waldron R."/>
            <person name="Moloney N.M."/>
            <person name="Sperisen C."/>
            <person name="Kredics L."/>
            <person name="Vagvoelgyi C."/>
            <person name="Patrignani A."/>
            <person name="Fitzpatrick D."/>
            <person name="Nagy I."/>
            <person name="Doyle S."/>
            <person name="Anderson J.B."/>
            <person name="Grigoriev I.V."/>
            <person name="Gueldener U."/>
            <person name="Muensterkoetter M."/>
            <person name="Nagy L.G."/>
        </authorList>
    </citation>
    <scope>NUCLEOTIDE SEQUENCE [LARGE SCALE GENOMIC DNA]</scope>
    <source>
        <strain evidence="3">Ar21-2</strain>
    </source>
</reference>
<dbReference type="Proteomes" id="UP000217790">
    <property type="component" value="Unassembled WGS sequence"/>
</dbReference>